<dbReference type="Pfam" id="PF00528">
    <property type="entry name" value="BPD_transp_1"/>
    <property type="match status" value="1"/>
</dbReference>
<evidence type="ECO:0000256" key="1">
    <source>
        <dbReference type="ARBA" id="ARBA00004651"/>
    </source>
</evidence>
<feature type="transmembrane region" description="Helical" evidence="7">
    <location>
        <begin position="118"/>
        <end position="137"/>
    </location>
</feature>
<evidence type="ECO:0000256" key="5">
    <source>
        <dbReference type="ARBA" id="ARBA00022989"/>
    </source>
</evidence>
<comment type="subcellular location">
    <subcellularLocation>
        <location evidence="1 7">Cell membrane</location>
        <topology evidence="1 7">Multi-pass membrane protein</topology>
    </subcellularLocation>
</comment>
<name>A0A380JRX2_STRDY</name>
<keyword evidence="6 7" id="KW-0472">Membrane</keyword>
<organism evidence="8 9">
    <name type="scientific">Streptococcus dysgalactiae subsp. dysgalactiae</name>
    <dbReference type="NCBI Taxonomy" id="99822"/>
    <lineage>
        <taxon>Bacteria</taxon>
        <taxon>Bacillati</taxon>
        <taxon>Bacillota</taxon>
        <taxon>Bacilli</taxon>
        <taxon>Lactobacillales</taxon>
        <taxon>Streptococcaceae</taxon>
        <taxon>Streptococcus</taxon>
    </lineage>
</organism>
<dbReference type="PROSITE" id="PS50928">
    <property type="entry name" value="ABC_TM1"/>
    <property type="match status" value="1"/>
</dbReference>
<dbReference type="PANTHER" id="PTHR43744">
    <property type="entry name" value="ABC TRANSPORTER PERMEASE PROTEIN MG189-RELATED-RELATED"/>
    <property type="match status" value="1"/>
</dbReference>
<keyword evidence="3" id="KW-1003">Cell membrane</keyword>
<feature type="transmembrane region" description="Helical" evidence="7">
    <location>
        <begin position="188"/>
        <end position="214"/>
    </location>
</feature>
<gene>
    <name evidence="8" type="primary">ycjP_2</name>
    <name evidence="8" type="ORF">NCTC4670_00301</name>
</gene>
<dbReference type="GO" id="GO:0055085">
    <property type="term" value="P:transmembrane transport"/>
    <property type="evidence" value="ECO:0007669"/>
    <property type="project" value="InterPro"/>
</dbReference>
<feature type="transmembrane region" description="Helical" evidence="7">
    <location>
        <begin position="143"/>
        <end position="167"/>
    </location>
</feature>
<evidence type="ECO:0000313" key="9">
    <source>
        <dbReference type="Proteomes" id="UP000254797"/>
    </source>
</evidence>
<dbReference type="InterPro" id="IPR000515">
    <property type="entry name" value="MetI-like"/>
</dbReference>
<keyword evidence="4 7" id="KW-0812">Transmembrane</keyword>
<reference evidence="8 9" key="1">
    <citation type="submission" date="2018-06" db="EMBL/GenBank/DDBJ databases">
        <authorList>
            <consortium name="Pathogen Informatics"/>
            <person name="Doyle S."/>
        </authorList>
    </citation>
    <scope>NUCLEOTIDE SEQUENCE [LARGE SCALE GENOMIC DNA]</scope>
    <source>
        <strain evidence="8 9">NCTC4670</strain>
    </source>
</reference>
<dbReference type="EMBL" id="UHFG01000004">
    <property type="protein sequence ID" value="SUN47455.1"/>
    <property type="molecule type" value="Genomic_DNA"/>
</dbReference>
<evidence type="ECO:0000313" key="8">
    <source>
        <dbReference type="EMBL" id="SUN47455.1"/>
    </source>
</evidence>
<protein>
    <submittedName>
        <fullName evidence="8">ABC transporter permease ytcP</fullName>
    </submittedName>
</protein>
<proteinExistence type="inferred from homology"/>
<dbReference type="SUPFAM" id="SSF161098">
    <property type="entry name" value="MetI-like"/>
    <property type="match status" value="1"/>
</dbReference>
<feature type="transmembrane region" description="Helical" evidence="7">
    <location>
        <begin position="264"/>
        <end position="284"/>
    </location>
</feature>
<comment type="similarity">
    <text evidence="7">Belongs to the binding-protein-dependent transport system permease family.</text>
</comment>
<dbReference type="GeneID" id="83689958"/>
<sequence length="299" mass="33427">MKRLKTFMNRKASDVIFDISLYVIASLIILLVVYPLWFVIIASFSDPSSVARGEVLLWPKHWSLSAYDALLKDRSIWIGYRNTILYTVFGTLFGLAVNLPAGYALSRNELFGKKAIQFLFLVPMFISGGLIPTYLVIRDVGLLNNALVMIVPFAVSSYNIIVAKTFFKSNIPEGLWEAAQMDGAGTIRFFFSFVLPLSKAIIAVIGLWTAVGIWNSWFNALIYLTDADLQPLQLILRRILVTNESLLKQATGSLASELRALSEMMKYAAIVVSTLPILCLYPLLQKHFNKGVMIGSIKE</sequence>
<dbReference type="AlphaFoldDB" id="A0A380JRX2"/>
<feature type="transmembrane region" description="Helical" evidence="7">
    <location>
        <begin position="21"/>
        <end position="44"/>
    </location>
</feature>
<evidence type="ECO:0000256" key="3">
    <source>
        <dbReference type="ARBA" id="ARBA00022475"/>
    </source>
</evidence>
<evidence type="ECO:0000256" key="7">
    <source>
        <dbReference type="RuleBase" id="RU363032"/>
    </source>
</evidence>
<dbReference type="Gene3D" id="1.10.3720.10">
    <property type="entry name" value="MetI-like"/>
    <property type="match status" value="1"/>
</dbReference>
<accession>A0A380JRX2</accession>
<dbReference type="CDD" id="cd06261">
    <property type="entry name" value="TM_PBP2"/>
    <property type="match status" value="1"/>
</dbReference>
<feature type="transmembrane region" description="Helical" evidence="7">
    <location>
        <begin position="84"/>
        <end position="106"/>
    </location>
</feature>
<dbReference type="GO" id="GO:0005886">
    <property type="term" value="C:plasma membrane"/>
    <property type="evidence" value="ECO:0007669"/>
    <property type="project" value="UniProtKB-SubCell"/>
</dbReference>
<evidence type="ECO:0000256" key="4">
    <source>
        <dbReference type="ARBA" id="ARBA00022692"/>
    </source>
</evidence>
<evidence type="ECO:0000256" key="2">
    <source>
        <dbReference type="ARBA" id="ARBA00022448"/>
    </source>
</evidence>
<dbReference type="RefSeq" id="WP_003059927.1">
    <property type="nucleotide sequence ID" value="NZ_UHFG01000004.1"/>
</dbReference>
<keyword evidence="5 7" id="KW-1133">Transmembrane helix</keyword>
<evidence type="ECO:0000256" key="6">
    <source>
        <dbReference type="ARBA" id="ARBA00023136"/>
    </source>
</evidence>
<dbReference type="PANTHER" id="PTHR43744:SF9">
    <property type="entry name" value="POLYGALACTURONAN_RHAMNOGALACTURONAN TRANSPORT SYSTEM PERMEASE PROTEIN YTCP"/>
    <property type="match status" value="1"/>
</dbReference>
<dbReference type="Proteomes" id="UP000254797">
    <property type="component" value="Unassembled WGS sequence"/>
</dbReference>
<dbReference type="InterPro" id="IPR035906">
    <property type="entry name" value="MetI-like_sf"/>
</dbReference>
<keyword evidence="2 7" id="KW-0813">Transport</keyword>